<keyword evidence="1" id="KW-0472">Membrane</keyword>
<feature type="transmembrane region" description="Helical" evidence="1">
    <location>
        <begin position="147"/>
        <end position="167"/>
    </location>
</feature>
<accession>A0AAX2JA60</accession>
<name>A0AAX2JA60_9FUSO</name>
<evidence type="ECO:0000313" key="2">
    <source>
        <dbReference type="EMBL" id="SQJ02721.1"/>
    </source>
</evidence>
<dbReference type="RefSeq" id="WP_005977197.1">
    <property type="nucleotide sequence ID" value="NZ_BAABXY010000001.1"/>
</dbReference>
<keyword evidence="1" id="KW-1133">Transmembrane helix</keyword>
<dbReference type="PANTHER" id="PTHR36832:SF1">
    <property type="entry name" value="SLR1174 PROTEIN"/>
    <property type="match status" value="1"/>
</dbReference>
<dbReference type="PANTHER" id="PTHR36832">
    <property type="entry name" value="SLR1174 PROTEIN-RELATED"/>
    <property type="match status" value="1"/>
</dbReference>
<reference evidence="2 3" key="1">
    <citation type="submission" date="2018-06" db="EMBL/GenBank/DDBJ databases">
        <authorList>
            <consortium name="Pathogen Informatics"/>
            <person name="Doyle S."/>
        </authorList>
    </citation>
    <scope>NUCLEOTIDE SEQUENCE [LARGE SCALE GENOMIC DNA]</scope>
    <source>
        <strain evidence="2 3">NCTC12112</strain>
    </source>
</reference>
<evidence type="ECO:0000256" key="1">
    <source>
        <dbReference type="SAM" id="Phobius"/>
    </source>
</evidence>
<feature type="transmembrane region" description="Helical" evidence="1">
    <location>
        <begin position="25"/>
        <end position="46"/>
    </location>
</feature>
<sequence length="267" mass="29380">MKYKFLKSCGATMMMSAKQVFDGNILTIGGEYFIKFVQFIMLTLIWKSLVKDGKSFDGVELSQILTYSLMASILKPQLDIVTPATSALWEGSIIGRYTRPVSVIGSLAAETIGRYWIPVFIFYGLPLWILSPLLGVNPLPASFINGVSAFISLLLSVSLGFALDLLFASFAIRLKNGCWAATRARESIYSLLSGALIPFVFFPWGLGKVFALLPFGSIGNAPLTIYTGMESEIIKTIGIQILWNIILWTAGIKIFIKSEERMISFGG</sequence>
<protein>
    <submittedName>
        <fullName evidence="2">ABC-type uncharacterized transport system, permease component</fullName>
    </submittedName>
</protein>
<gene>
    <name evidence="2" type="ORF">NCTC12112_01540</name>
</gene>
<keyword evidence="1" id="KW-0812">Transmembrane</keyword>
<evidence type="ECO:0000313" key="3">
    <source>
        <dbReference type="Proteomes" id="UP000249008"/>
    </source>
</evidence>
<organism evidence="2 3">
    <name type="scientific">Fusobacterium ulcerans</name>
    <dbReference type="NCBI Taxonomy" id="861"/>
    <lineage>
        <taxon>Bacteria</taxon>
        <taxon>Fusobacteriati</taxon>
        <taxon>Fusobacteriota</taxon>
        <taxon>Fusobacteriia</taxon>
        <taxon>Fusobacteriales</taxon>
        <taxon>Fusobacteriaceae</taxon>
        <taxon>Fusobacterium</taxon>
    </lineage>
</organism>
<dbReference type="KEGG" id="ful:C4N20_14830"/>
<dbReference type="EMBL" id="LS483487">
    <property type="protein sequence ID" value="SQJ02721.1"/>
    <property type="molecule type" value="Genomic_DNA"/>
</dbReference>
<feature type="transmembrane region" description="Helical" evidence="1">
    <location>
        <begin position="188"/>
        <end position="213"/>
    </location>
</feature>
<feature type="transmembrane region" description="Helical" evidence="1">
    <location>
        <begin position="115"/>
        <end position="135"/>
    </location>
</feature>
<dbReference type="AlphaFoldDB" id="A0AAX2JA60"/>
<dbReference type="GeneID" id="78456099"/>
<proteinExistence type="predicted"/>
<dbReference type="Proteomes" id="UP000249008">
    <property type="component" value="Chromosome 1"/>
</dbReference>
<feature type="transmembrane region" description="Helical" evidence="1">
    <location>
        <begin position="233"/>
        <end position="256"/>
    </location>
</feature>